<protein>
    <submittedName>
        <fullName evidence="3">CG10911</fullName>
    </submittedName>
</protein>
<dbReference type="OMA" id="LAFECFA"/>
<gene>
    <name evidence="3" type="ORF">Dbus_chr3Rg932</name>
</gene>
<dbReference type="InterPro" id="IPR007931">
    <property type="entry name" value="TsetseEP"/>
</dbReference>
<dbReference type="EMBL" id="CP012526">
    <property type="protein sequence ID" value="ALC46182.1"/>
    <property type="molecule type" value="Genomic_DNA"/>
</dbReference>
<feature type="chain" id="PRO_5005794009" evidence="1">
    <location>
        <begin position="21"/>
        <end position="192"/>
    </location>
</feature>
<dbReference type="OrthoDB" id="7859325at2759"/>
<name>A0A0M4F4B7_DROBS</name>
<evidence type="ECO:0000313" key="3">
    <source>
        <dbReference type="EMBL" id="ALC46182.1"/>
    </source>
</evidence>
<dbReference type="AlphaFoldDB" id="A0A0M4F4B7"/>
<dbReference type="Pfam" id="PF05267">
    <property type="entry name" value="DUF725"/>
    <property type="match status" value="1"/>
</dbReference>
<proteinExistence type="predicted"/>
<evidence type="ECO:0000259" key="2">
    <source>
        <dbReference type="Pfam" id="PF05267"/>
    </source>
</evidence>
<dbReference type="Proteomes" id="UP000494163">
    <property type="component" value="Chromosome 3R"/>
</dbReference>
<keyword evidence="1" id="KW-0732">Signal</keyword>
<accession>A0A0M4F4B7</accession>
<feature type="non-terminal residue" evidence="3">
    <location>
        <position position="192"/>
    </location>
</feature>
<feature type="domain" description="Protein TsetseEP" evidence="2">
    <location>
        <begin position="45"/>
        <end position="164"/>
    </location>
</feature>
<keyword evidence="4" id="KW-1185">Reference proteome</keyword>
<reference evidence="3 4" key="1">
    <citation type="submission" date="2015-08" db="EMBL/GenBank/DDBJ databases">
        <title>Ancestral chromatin configuration constrains chromatin evolution on differentiating sex chromosomes in Drosophila.</title>
        <authorList>
            <person name="Zhou Q."/>
            <person name="Bachtrog D."/>
        </authorList>
    </citation>
    <scope>NUCLEOTIDE SEQUENCE [LARGE SCALE GENOMIC DNA]</scope>
    <source>
        <tissue evidence="3">Whole larvae</tissue>
    </source>
</reference>
<evidence type="ECO:0000313" key="4">
    <source>
        <dbReference type="Proteomes" id="UP000494163"/>
    </source>
</evidence>
<feature type="signal peptide" evidence="1">
    <location>
        <begin position="1"/>
        <end position="20"/>
    </location>
</feature>
<dbReference type="STRING" id="30019.A0A0M4F4B7"/>
<organism evidence="3 4">
    <name type="scientific">Drosophila busckii</name>
    <name type="common">Fruit fly</name>
    <dbReference type="NCBI Taxonomy" id="30019"/>
    <lineage>
        <taxon>Eukaryota</taxon>
        <taxon>Metazoa</taxon>
        <taxon>Ecdysozoa</taxon>
        <taxon>Arthropoda</taxon>
        <taxon>Hexapoda</taxon>
        <taxon>Insecta</taxon>
        <taxon>Pterygota</taxon>
        <taxon>Neoptera</taxon>
        <taxon>Endopterygota</taxon>
        <taxon>Diptera</taxon>
        <taxon>Brachycera</taxon>
        <taxon>Muscomorpha</taxon>
        <taxon>Ephydroidea</taxon>
        <taxon>Drosophilidae</taxon>
        <taxon>Drosophila</taxon>
    </lineage>
</organism>
<evidence type="ECO:0000256" key="1">
    <source>
        <dbReference type="SAM" id="SignalP"/>
    </source>
</evidence>
<sequence length="192" mass="21375">MTKKCCYLLLVLLLGMGVQAKLDMSSIWKLKQQSQALGAEFSNNSPNCFGYYTPQLDGILQTYESNYNTCNLNYNQQITTENARWQYARDEIYVSSKNSCGAVNNCGSWKDYVDALECYAQAGNEQALIMYAISADATELVTEMSAAYQSIETVKTICVNNAERTYVENTAKTYEYLNACLNGTGPLPTVPT</sequence>